<name>A0ABD0YC32_9HEMI</name>
<keyword evidence="3" id="KW-1185">Reference proteome</keyword>
<evidence type="ECO:0000313" key="3">
    <source>
        <dbReference type="Proteomes" id="UP001558652"/>
    </source>
</evidence>
<feature type="region of interest" description="Disordered" evidence="1">
    <location>
        <begin position="81"/>
        <end position="107"/>
    </location>
</feature>
<dbReference type="AlphaFoldDB" id="A0ABD0YC32"/>
<gene>
    <name evidence="2" type="ORF">AAG570_001412</name>
</gene>
<organism evidence="2 3">
    <name type="scientific">Ranatra chinensis</name>
    <dbReference type="NCBI Taxonomy" id="642074"/>
    <lineage>
        <taxon>Eukaryota</taxon>
        <taxon>Metazoa</taxon>
        <taxon>Ecdysozoa</taxon>
        <taxon>Arthropoda</taxon>
        <taxon>Hexapoda</taxon>
        <taxon>Insecta</taxon>
        <taxon>Pterygota</taxon>
        <taxon>Neoptera</taxon>
        <taxon>Paraneoptera</taxon>
        <taxon>Hemiptera</taxon>
        <taxon>Heteroptera</taxon>
        <taxon>Panheteroptera</taxon>
        <taxon>Nepomorpha</taxon>
        <taxon>Nepidae</taxon>
        <taxon>Ranatrinae</taxon>
        <taxon>Ranatra</taxon>
    </lineage>
</organism>
<proteinExistence type="predicted"/>
<comment type="caution">
    <text evidence="2">The sequence shown here is derived from an EMBL/GenBank/DDBJ whole genome shotgun (WGS) entry which is preliminary data.</text>
</comment>
<feature type="compositionally biased region" description="Polar residues" evidence="1">
    <location>
        <begin position="22"/>
        <end position="32"/>
    </location>
</feature>
<feature type="region of interest" description="Disordered" evidence="1">
    <location>
        <begin position="1"/>
        <end position="32"/>
    </location>
</feature>
<sequence>MKHVLREQEAGDDGNSPKPFVRSSTHPGKGQTTLFIPISISLQSDKPITKNPNPFTPVETHPNRLERLKCHFSILSVHLSPGGGDDVGGVQRPRSGRAPKQNRKGILPGPEVLDRFQGPEVQTSGENNGHSIVRGLYRGSKYKNYKTDMCRIGQEVLDCLQGQEGQPQEETTAVRSSWGCKEELQILPEDHRA</sequence>
<evidence type="ECO:0000313" key="2">
    <source>
        <dbReference type="EMBL" id="KAL1124791.1"/>
    </source>
</evidence>
<accession>A0ABD0YC32</accession>
<feature type="compositionally biased region" description="Basic residues" evidence="1">
    <location>
        <begin position="94"/>
        <end position="103"/>
    </location>
</feature>
<evidence type="ECO:0000256" key="1">
    <source>
        <dbReference type="SAM" id="MobiDB-lite"/>
    </source>
</evidence>
<dbReference type="Proteomes" id="UP001558652">
    <property type="component" value="Unassembled WGS sequence"/>
</dbReference>
<reference evidence="2 3" key="1">
    <citation type="submission" date="2024-07" db="EMBL/GenBank/DDBJ databases">
        <title>Chromosome-level genome assembly of the water stick insect Ranatra chinensis (Heteroptera: Nepidae).</title>
        <authorList>
            <person name="Liu X."/>
        </authorList>
    </citation>
    <scope>NUCLEOTIDE SEQUENCE [LARGE SCALE GENOMIC DNA]</scope>
    <source>
        <strain evidence="2">Cailab_2021Rc</strain>
        <tissue evidence="2">Muscle</tissue>
    </source>
</reference>
<protein>
    <submittedName>
        <fullName evidence="2">Uncharacterized protein</fullName>
    </submittedName>
</protein>
<dbReference type="EMBL" id="JBFDAA010000010">
    <property type="protein sequence ID" value="KAL1124791.1"/>
    <property type="molecule type" value="Genomic_DNA"/>
</dbReference>